<keyword evidence="1" id="KW-1133">Transmembrane helix</keyword>
<reference evidence="2 3" key="1">
    <citation type="submission" date="2019-11" db="EMBL/GenBank/DDBJ databases">
        <title>Whole-genome sequence of Rhodoplanes serenus DSM 18633, type strain.</title>
        <authorList>
            <person name="Kyndt J.A."/>
            <person name="Meyer T.E."/>
        </authorList>
    </citation>
    <scope>NUCLEOTIDE SEQUENCE [LARGE SCALE GENOMIC DNA]</scope>
    <source>
        <strain evidence="2 3">DSM 18633</strain>
    </source>
</reference>
<keyword evidence="1" id="KW-0812">Transmembrane</keyword>
<evidence type="ECO:0000313" key="2">
    <source>
        <dbReference type="EMBL" id="MTW17740.1"/>
    </source>
</evidence>
<feature type="transmembrane region" description="Helical" evidence="1">
    <location>
        <begin position="48"/>
        <end position="68"/>
    </location>
</feature>
<dbReference type="AlphaFoldDB" id="A0A9X4XM81"/>
<feature type="transmembrane region" description="Helical" evidence="1">
    <location>
        <begin position="12"/>
        <end position="36"/>
    </location>
</feature>
<evidence type="ECO:0000313" key="3">
    <source>
        <dbReference type="Proteomes" id="UP000438991"/>
    </source>
</evidence>
<name>A0A9X4XM81_9BRAD</name>
<dbReference type="EMBL" id="WNKV01000012">
    <property type="protein sequence ID" value="MTW17740.1"/>
    <property type="molecule type" value="Genomic_DNA"/>
</dbReference>
<organism evidence="2 3">
    <name type="scientific">Rhodoplanes serenus</name>
    <dbReference type="NCBI Taxonomy" id="200615"/>
    <lineage>
        <taxon>Bacteria</taxon>
        <taxon>Pseudomonadati</taxon>
        <taxon>Pseudomonadota</taxon>
        <taxon>Alphaproteobacteria</taxon>
        <taxon>Hyphomicrobiales</taxon>
        <taxon>Nitrobacteraceae</taxon>
        <taxon>Rhodoplanes</taxon>
    </lineage>
</organism>
<evidence type="ECO:0000256" key="1">
    <source>
        <dbReference type="SAM" id="Phobius"/>
    </source>
</evidence>
<comment type="caution">
    <text evidence="2">The sequence shown here is derived from an EMBL/GenBank/DDBJ whole genome shotgun (WGS) entry which is preliminary data.</text>
</comment>
<evidence type="ECO:0008006" key="4">
    <source>
        <dbReference type="Google" id="ProtNLM"/>
    </source>
</evidence>
<proteinExistence type="predicted"/>
<dbReference type="Proteomes" id="UP000438991">
    <property type="component" value="Unassembled WGS sequence"/>
</dbReference>
<gene>
    <name evidence="2" type="ORF">GJ689_16150</name>
</gene>
<protein>
    <recommendedName>
        <fullName evidence="4">PH domain-containing protein</fullName>
    </recommendedName>
</protein>
<keyword evidence="1" id="KW-0472">Membrane</keyword>
<dbReference type="RefSeq" id="WP_155480378.1">
    <property type="nucleotide sequence ID" value="NZ_WNKV01000012.1"/>
</dbReference>
<accession>A0A9X4XM81</accession>
<sequence>MPIKARYSKLKLAAMAAVFGLFPVIGFTVAAAELYFRMTGRETGPIDYELFLIVPLMLLLTPVVVRYARRIFDDGPVLSIDEAGVFDRRWLDRPIPWDKITWSAVSRIGTQSSIWLKLAAPVSDYTTGGSKRMLANLGAFTGVLVISCTELDVRPETIQACIDQYLPPKSPP</sequence>